<evidence type="ECO:0000256" key="9">
    <source>
        <dbReference type="HAMAP-Rule" id="MF_00275"/>
    </source>
</evidence>
<evidence type="ECO:0000313" key="11">
    <source>
        <dbReference type="Proteomes" id="UP000811899"/>
    </source>
</evidence>
<proteinExistence type="inferred from homology"/>
<evidence type="ECO:0000256" key="2">
    <source>
        <dbReference type="ARBA" id="ARBA00022475"/>
    </source>
</evidence>
<dbReference type="Proteomes" id="UP000811899">
    <property type="component" value="Unassembled WGS sequence"/>
</dbReference>
<protein>
    <recommendedName>
        <fullName evidence="9">Potassium-transporting ATPase potassium-binding subunit</fullName>
    </recommendedName>
    <alternativeName>
        <fullName evidence="9">ATP phosphohydrolase [potassium-transporting] A chain</fullName>
    </alternativeName>
    <alternativeName>
        <fullName evidence="9">Potassium-binding and translocating subunit A</fullName>
    </alternativeName>
    <alternativeName>
        <fullName evidence="9">Potassium-translocating ATPase A chain</fullName>
    </alternativeName>
</protein>
<keyword evidence="5 9" id="KW-0630">Potassium</keyword>
<feature type="transmembrane region" description="Helical" evidence="9">
    <location>
        <begin position="139"/>
        <end position="156"/>
    </location>
</feature>
<feature type="transmembrane region" description="Helical" evidence="9">
    <location>
        <begin position="289"/>
        <end position="307"/>
    </location>
</feature>
<evidence type="ECO:0000256" key="1">
    <source>
        <dbReference type="ARBA" id="ARBA00022448"/>
    </source>
</evidence>
<keyword evidence="2 9" id="KW-1003">Cell membrane</keyword>
<dbReference type="NCBIfam" id="TIGR00680">
    <property type="entry name" value="kdpA"/>
    <property type="match status" value="1"/>
</dbReference>
<dbReference type="EMBL" id="JAHCVJ010000007">
    <property type="protein sequence ID" value="MBT0665940.1"/>
    <property type="molecule type" value="Genomic_DNA"/>
</dbReference>
<feature type="transmembrane region" description="Helical" evidence="9">
    <location>
        <begin position="515"/>
        <end position="539"/>
    </location>
</feature>
<feature type="transmembrane region" description="Helical" evidence="9">
    <location>
        <begin position="446"/>
        <end position="468"/>
    </location>
</feature>
<feature type="transmembrane region" description="Helical" evidence="9">
    <location>
        <begin position="488"/>
        <end position="508"/>
    </location>
</feature>
<evidence type="ECO:0000256" key="3">
    <source>
        <dbReference type="ARBA" id="ARBA00022538"/>
    </source>
</evidence>
<feature type="transmembrane region" description="Helical" evidence="9">
    <location>
        <begin position="314"/>
        <end position="334"/>
    </location>
</feature>
<comment type="similarity">
    <text evidence="9">Belongs to the KdpA family.</text>
</comment>
<keyword evidence="1 9" id="KW-0813">Transport</keyword>
<gene>
    <name evidence="9 10" type="primary">kdpA</name>
    <name evidence="10" type="ORF">KI809_16640</name>
</gene>
<sequence length="594" mass="63474">MSTYDGMQIILFSMVLLALIKPLGSYMAKVYQGERTLLTSVLAPCENFLYRISGVNKDEEMGWQRYALAMLLFNLALFVALFAILITQHLLPLNPQKLPAFSWQLALNTAISFTTNTNWQAYAGEQAASYFTQMVGLTVHNFVSAATGMAIVIALIRGFCRRKTSMLGNFWVDMTRSVLYILLPISLVAALVLVSQGVIQNFNPYKTVPLLQETSYDKPKLDDKGSPLKDGNGHPVIEKVIVKEVQIPMGPVASQEAIKELGTNGGGFFNANSAHPFENPTPLSNMLEILLILLIPGALTYTFGVMVGNTRQGWALLGVMLFVMILAFGVLQSVESSGNPLVANLGVQSVNMEGKEVRFGLAGSSLFTVATTGTSCGAVNTMHDSLTPLGGMVPLSLILLGEIIFGGVGSGLYTMLAFSIIAVFVSGLMIGRTPEYLGKKIEVREMWLSILTILTAGVVVLILSGIAMVTPQAVSSMANPGAHGLSEVFYGIASMANNNGSAFAGLNANVSFYNLLGSLAMIIGRYVPAVAVLAMAGSLAEKKYVPPSLGTLPTDKAPFAIWLTLVILIVGALTFFPAMSLGPIVEQLTMLGGN</sequence>
<keyword evidence="3 9" id="KW-0633">Potassium transport</keyword>
<evidence type="ECO:0000256" key="8">
    <source>
        <dbReference type="ARBA" id="ARBA00023136"/>
    </source>
</evidence>
<evidence type="ECO:0000256" key="6">
    <source>
        <dbReference type="ARBA" id="ARBA00022989"/>
    </source>
</evidence>
<dbReference type="PANTHER" id="PTHR30607:SF2">
    <property type="entry name" value="POTASSIUM-TRANSPORTING ATPASE POTASSIUM-BINDING SUBUNIT"/>
    <property type="match status" value="1"/>
</dbReference>
<organism evidence="10 11">
    <name type="scientific">Geoanaerobacter pelophilus</name>
    <dbReference type="NCBI Taxonomy" id="60036"/>
    <lineage>
        <taxon>Bacteria</taxon>
        <taxon>Pseudomonadati</taxon>
        <taxon>Thermodesulfobacteriota</taxon>
        <taxon>Desulfuromonadia</taxon>
        <taxon>Geobacterales</taxon>
        <taxon>Geobacteraceae</taxon>
        <taxon>Geoanaerobacter</taxon>
    </lineage>
</organism>
<feature type="transmembrane region" description="Helical" evidence="9">
    <location>
        <begin position="177"/>
        <end position="199"/>
    </location>
</feature>
<evidence type="ECO:0000313" key="10">
    <source>
        <dbReference type="EMBL" id="MBT0665940.1"/>
    </source>
</evidence>
<feature type="transmembrane region" description="Helical" evidence="9">
    <location>
        <begin position="66"/>
        <end position="91"/>
    </location>
</feature>
<dbReference type="HAMAP" id="MF_00275">
    <property type="entry name" value="KdpA"/>
    <property type="match status" value="1"/>
</dbReference>
<comment type="subcellular location">
    <subcellularLocation>
        <location evidence="9">Cell membrane</location>
        <topology evidence="9">Multi-pass membrane protein</topology>
    </subcellularLocation>
</comment>
<keyword evidence="8 9" id="KW-0472">Membrane</keyword>
<comment type="subunit">
    <text evidence="9">The system is composed of three essential subunits: KdpA, KdpB and KdpC.</text>
</comment>
<dbReference type="GO" id="GO:0005886">
    <property type="term" value="C:plasma membrane"/>
    <property type="evidence" value="ECO:0007669"/>
    <property type="project" value="UniProtKB-SubCell"/>
</dbReference>
<accession>A0AAW4L7W0</accession>
<evidence type="ECO:0000256" key="7">
    <source>
        <dbReference type="ARBA" id="ARBA00023065"/>
    </source>
</evidence>
<dbReference type="PIRSF" id="PIRSF001294">
    <property type="entry name" value="K_ATPaseA"/>
    <property type="match status" value="1"/>
</dbReference>
<dbReference type="GO" id="GO:0008556">
    <property type="term" value="F:P-type potassium transmembrane transporter activity"/>
    <property type="evidence" value="ECO:0007669"/>
    <property type="project" value="InterPro"/>
</dbReference>
<comment type="function">
    <text evidence="9">Part of the high-affinity ATP-driven potassium transport (or Kdp) system, which catalyzes the hydrolysis of ATP coupled with the electrogenic transport of potassium into the cytoplasm. This subunit binds the extracellular potassium ions and delivers the ions to the membrane domain of KdpB through an intramembrane tunnel.</text>
</comment>
<dbReference type="RefSeq" id="WP_214172704.1">
    <property type="nucleotide sequence ID" value="NZ_JAHCVJ010000007.1"/>
</dbReference>
<dbReference type="GO" id="GO:0030955">
    <property type="term" value="F:potassium ion binding"/>
    <property type="evidence" value="ECO:0007669"/>
    <property type="project" value="UniProtKB-UniRule"/>
</dbReference>
<keyword evidence="4 9" id="KW-0812">Transmembrane</keyword>
<reference evidence="10 11" key="1">
    <citation type="submission" date="2021-05" db="EMBL/GenBank/DDBJ databases">
        <title>The draft genome of Geobacter pelophilus DSM 12255.</title>
        <authorList>
            <person name="Xu Z."/>
            <person name="Masuda Y."/>
            <person name="Itoh H."/>
            <person name="Senoo K."/>
        </authorList>
    </citation>
    <scope>NUCLEOTIDE SEQUENCE [LARGE SCALE GENOMIC DNA]</scope>
    <source>
        <strain evidence="10 11">DSM 12255</strain>
    </source>
</reference>
<dbReference type="Pfam" id="PF03814">
    <property type="entry name" value="KdpA"/>
    <property type="match status" value="1"/>
</dbReference>
<dbReference type="AlphaFoldDB" id="A0AAW4L7W0"/>
<feature type="transmembrane region" description="Helical" evidence="9">
    <location>
        <begin position="397"/>
        <end position="425"/>
    </location>
</feature>
<keyword evidence="7 9" id="KW-0406">Ion transport</keyword>
<keyword evidence="6 9" id="KW-1133">Transmembrane helix</keyword>
<comment type="caution">
    <text evidence="10">The sequence shown here is derived from an EMBL/GenBank/DDBJ whole genome shotgun (WGS) entry which is preliminary data.</text>
</comment>
<dbReference type="PANTHER" id="PTHR30607">
    <property type="entry name" value="POTASSIUM-TRANSPORTING ATPASE A CHAIN"/>
    <property type="match status" value="1"/>
</dbReference>
<evidence type="ECO:0000256" key="4">
    <source>
        <dbReference type="ARBA" id="ARBA00022692"/>
    </source>
</evidence>
<dbReference type="InterPro" id="IPR004623">
    <property type="entry name" value="KdpA"/>
</dbReference>
<keyword evidence="11" id="KW-1185">Reference proteome</keyword>
<evidence type="ECO:0000256" key="5">
    <source>
        <dbReference type="ARBA" id="ARBA00022958"/>
    </source>
</evidence>
<feature type="transmembrane region" description="Helical" evidence="9">
    <location>
        <begin position="559"/>
        <end position="581"/>
    </location>
</feature>
<name>A0AAW4L7W0_9BACT</name>
<feature type="transmembrane region" description="Helical" evidence="9">
    <location>
        <begin position="6"/>
        <end position="28"/>
    </location>
</feature>